<keyword evidence="3 7" id="KW-0812">Transmembrane</keyword>
<evidence type="ECO:0000259" key="8">
    <source>
        <dbReference type="Pfam" id="PF04024"/>
    </source>
</evidence>
<feature type="transmembrane region" description="Helical" evidence="7">
    <location>
        <begin position="36"/>
        <end position="61"/>
    </location>
</feature>
<keyword evidence="10" id="KW-1185">Reference proteome</keyword>
<protein>
    <submittedName>
        <fullName evidence="9">PspC domain-containing protein</fullName>
    </submittedName>
</protein>
<reference evidence="10" key="1">
    <citation type="submission" date="2024-06" db="EMBL/GenBank/DDBJ databases">
        <authorList>
            <person name="Chang H.C."/>
            <person name="Mun S.Y."/>
        </authorList>
    </citation>
    <scope>NUCLEOTIDE SEQUENCE [LARGE SCALE GENOMIC DNA]</scope>
    <source>
        <strain evidence="10">KT1</strain>
    </source>
</reference>
<evidence type="ECO:0000256" key="4">
    <source>
        <dbReference type="ARBA" id="ARBA00022989"/>
    </source>
</evidence>
<dbReference type="InterPro" id="IPR052027">
    <property type="entry name" value="PspC"/>
</dbReference>
<dbReference type="InterPro" id="IPR007168">
    <property type="entry name" value="Phageshock_PspC_N"/>
</dbReference>
<evidence type="ECO:0000256" key="6">
    <source>
        <dbReference type="SAM" id="MobiDB-lite"/>
    </source>
</evidence>
<dbReference type="PANTHER" id="PTHR33885:SF3">
    <property type="entry name" value="PHAGE SHOCK PROTEIN C"/>
    <property type="match status" value="1"/>
</dbReference>
<evidence type="ECO:0000256" key="7">
    <source>
        <dbReference type="SAM" id="Phobius"/>
    </source>
</evidence>
<keyword evidence="5 7" id="KW-0472">Membrane</keyword>
<keyword evidence="4 7" id="KW-1133">Transmembrane helix</keyword>
<feature type="domain" description="Phage shock protein PspC N-terminal" evidence="8">
    <location>
        <begin position="8"/>
        <end position="64"/>
    </location>
</feature>
<proteinExistence type="predicted"/>
<gene>
    <name evidence="9" type="ORF">N6G96_08510</name>
</gene>
<feature type="region of interest" description="Disordered" evidence="6">
    <location>
        <begin position="68"/>
        <end position="113"/>
    </location>
</feature>
<accession>A0ABZ0Q2V9</accession>
<dbReference type="EMBL" id="CP104778">
    <property type="protein sequence ID" value="WPC21308.1"/>
    <property type="molecule type" value="Genomic_DNA"/>
</dbReference>
<keyword evidence="2" id="KW-1003">Cell membrane</keyword>
<feature type="compositionally biased region" description="Low complexity" evidence="6">
    <location>
        <begin position="71"/>
        <end position="91"/>
    </location>
</feature>
<sequence length="113" mass="12845">MKSNSKRKFAKSNRRMISGVLGGIANYFSIDASIVRLVFVLITLVTHFIPGVLIYALLAWLMPESQEQRPSGFSENFFSSFGQTQQGSQPQARKRKVIKNVQEEDDPKTKHRD</sequence>
<evidence type="ECO:0000256" key="1">
    <source>
        <dbReference type="ARBA" id="ARBA00004162"/>
    </source>
</evidence>
<dbReference type="PANTHER" id="PTHR33885">
    <property type="entry name" value="PHAGE SHOCK PROTEIN C"/>
    <property type="match status" value="1"/>
</dbReference>
<evidence type="ECO:0000256" key="5">
    <source>
        <dbReference type="ARBA" id="ARBA00023136"/>
    </source>
</evidence>
<dbReference type="RefSeq" id="WP_063696811.1">
    <property type="nucleotide sequence ID" value="NZ_BBIM01000015.1"/>
</dbReference>
<evidence type="ECO:0000313" key="10">
    <source>
        <dbReference type="Proteomes" id="UP001302696"/>
    </source>
</evidence>
<evidence type="ECO:0000256" key="2">
    <source>
        <dbReference type="ARBA" id="ARBA00022475"/>
    </source>
</evidence>
<dbReference type="Proteomes" id="UP001302696">
    <property type="component" value="Chromosome"/>
</dbReference>
<comment type="subcellular location">
    <subcellularLocation>
        <location evidence="1">Cell membrane</location>
        <topology evidence="1">Single-pass membrane protein</topology>
    </subcellularLocation>
</comment>
<evidence type="ECO:0000313" key="9">
    <source>
        <dbReference type="EMBL" id="WPC21308.1"/>
    </source>
</evidence>
<organism evidence="9 10">
    <name type="scientific">Pediococcus inopinatus</name>
    <dbReference type="NCBI Taxonomy" id="114090"/>
    <lineage>
        <taxon>Bacteria</taxon>
        <taxon>Bacillati</taxon>
        <taxon>Bacillota</taxon>
        <taxon>Bacilli</taxon>
        <taxon>Lactobacillales</taxon>
        <taxon>Lactobacillaceae</taxon>
        <taxon>Pediococcus</taxon>
    </lineage>
</organism>
<evidence type="ECO:0000256" key="3">
    <source>
        <dbReference type="ARBA" id="ARBA00022692"/>
    </source>
</evidence>
<dbReference type="Pfam" id="PF04024">
    <property type="entry name" value="PspC"/>
    <property type="match status" value="1"/>
</dbReference>
<name>A0ABZ0Q2V9_9LACO</name>